<dbReference type="SUPFAM" id="SSF47565">
    <property type="entry name" value="Insect pheromone/odorant-binding proteins"/>
    <property type="match status" value="1"/>
</dbReference>
<evidence type="ECO:0000313" key="2">
    <source>
        <dbReference type="EMBL" id="JAW14078.1"/>
    </source>
</evidence>
<evidence type="ECO:0000256" key="1">
    <source>
        <dbReference type="SAM" id="SignalP"/>
    </source>
</evidence>
<proteinExistence type="predicted"/>
<feature type="signal peptide" evidence="1">
    <location>
        <begin position="1"/>
        <end position="19"/>
    </location>
</feature>
<accession>A0A224XW32</accession>
<dbReference type="GO" id="GO:0005549">
    <property type="term" value="F:odorant binding"/>
    <property type="evidence" value="ECO:0007669"/>
    <property type="project" value="InterPro"/>
</dbReference>
<dbReference type="AlphaFoldDB" id="A0A224XW32"/>
<dbReference type="EMBL" id="GFTR01002348">
    <property type="protein sequence ID" value="JAW14078.1"/>
    <property type="molecule type" value="Transcribed_RNA"/>
</dbReference>
<keyword evidence="1" id="KW-0732">Signal</keyword>
<feature type="chain" id="PRO_5012036291" evidence="1">
    <location>
        <begin position="20"/>
        <end position="138"/>
    </location>
</feature>
<dbReference type="InterPro" id="IPR006170">
    <property type="entry name" value="PBP/GOBP"/>
</dbReference>
<dbReference type="InterPro" id="IPR036728">
    <property type="entry name" value="PBP_GOBP_sf"/>
</dbReference>
<dbReference type="Pfam" id="PF01395">
    <property type="entry name" value="PBP_GOBP"/>
    <property type="match status" value="1"/>
</dbReference>
<protein>
    <submittedName>
        <fullName evidence="2">Putative pbp/gobp family</fullName>
    </submittedName>
</protein>
<name>A0A224XW32_9HEMI</name>
<dbReference type="CDD" id="cd23992">
    <property type="entry name" value="PBP_GOBP"/>
    <property type="match status" value="1"/>
</dbReference>
<sequence>MKIFTVIAVVCYLFVATNSVPTPPLPPPLPPPTDLIKKCSRENDVPLEQASKLVIHLGQASNQNEKCLLYCYLDGRGYFVNGKVDFDRLLELHKNFVPSTLYPELTKLFKECEASMDYNQDNCNVAYQVYQCANRPLS</sequence>
<reference evidence="2" key="1">
    <citation type="journal article" date="2018" name="PLoS Negl. Trop. Dis.">
        <title>An insight into the salivary gland and fat body transcriptome of Panstrongylus lignarius (Hemiptera: Heteroptera), the main vector of Chagas disease in Peru.</title>
        <authorList>
            <person name="Nevoa J.C."/>
            <person name="Mendes M.T."/>
            <person name="da Silva M.V."/>
            <person name="Soares S.C."/>
            <person name="Oliveira C.J.F."/>
            <person name="Ribeiro J.M.C."/>
        </authorList>
    </citation>
    <scope>NUCLEOTIDE SEQUENCE</scope>
</reference>
<dbReference type="Gene3D" id="1.10.238.20">
    <property type="entry name" value="Pheromone/general odorant binding protein domain"/>
    <property type="match status" value="1"/>
</dbReference>
<organism evidence="2">
    <name type="scientific">Panstrongylus lignarius</name>
    <dbReference type="NCBI Taxonomy" id="156445"/>
    <lineage>
        <taxon>Eukaryota</taxon>
        <taxon>Metazoa</taxon>
        <taxon>Ecdysozoa</taxon>
        <taxon>Arthropoda</taxon>
        <taxon>Hexapoda</taxon>
        <taxon>Insecta</taxon>
        <taxon>Pterygota</taxon>
        <taxon>Neoptera</taxon>
        <taxon>Paraneoptera</taxon>
        <taxon>Hemiptera</taxon>
        <taxon>Heteroptera</taxon>
        <taxon>Panheteroptera</taxon>
        <taxon>Cimicomorpha</taxon>
        <taxon>Reduviidae</taxon>
        <taxon>Triatominae</taxon>
        <taxon>Panstrongylus</taxon>
    </lineage>
</organism>